<proteinExistence type="predicted"/>
<keyword evidence="2" id="KW-1185">Reference proteome</keyword>
<name>A0A9D3Y3R7_DREPO</name>
<reference evidence="1" key="2">
    <citation type="submission" date="2020-11" db="EMBL/GenBank/DDBJ databases">
        <authorList>
            <person name="McCartney M.A."/>
            <person name="Auch B."/>
            <person name="Kono T."/>
            <person name="Mallez S."/>
            <person name="Becker A."/>
            <person name="Gohl D.M."/>
            <person name="Silverstein K.A.T."/>
            <person name="Koren S."/>
            <person name="Bechman K.B."/>
            <person name="Herman A."/>
            <person name="Abrahante J.E."/>
            <person name="Garbe J."/>
        </authorList>
    </citation>
    <scope>NUCLEOTIDE SEQUENCE</scope>
    <source>
        <strain evidence="1">Duluth1</strain>
        <tissue evidence="1">Whole animal</tissue>
    </source>
</reference>
<dbReference type="AlphaFoldDB" id="A0A9D3Y3R7"/>
<organism evidence="1 2">
    <name type="scientific">Dreissena polymorpha</name>
    <name type="common">Zebra mussel</name>
    <name type="synonym">Mytilus polymorpha</name>
    <dbReference type="NCBI Taxonomy" id="45954"/>
    <lineage>
        <taxon>Eukaryota</taxon>
        <taxon>Metazoa</taxon>
        <taxon>Spiralia</taxon>
        <taxon>Lophotrochozoa</taxon>
        <taxon>Mollusca</taxon>
        <taxon>Bivalvia</taxon>
        <taxon>Autobranchia</taxon>
        <taxon>Heteroconchia</taxon>
        <taxon>Euheterodonta</taxon>
        <taxon>Imparidentia</taxon>
        <taxon>Neoheterodontei</taxon>
        <taxon>Myida</taxon>
        <taxon>Dreissenoidea</taxon>
        <taxon>Dreissenidae</taxon>
        <taxon>Dreissena</taxon>
    </lineage>
</organism>
<evidence type="ECO:0008006" key="3">
    <source>
        <dbReference type="Google" id="ProtNLM"/>
    </source>
</evidence>
<comment type="caution">
    <text evidence="1">The sequence shown here is derived from an EMBL/GenBank/DDBJ whole genome shotgun (WGS) entry which is preliminary data.</text>
</comment>
<protein>
    <recommendedName>
        <fullName evidence="3">Reverse transcriptase domain-containing protein</fullName>
    </recommendedName>
</protein>
<gene>
    <name evidence="1" type="ORF">DPMN_192717</name>
</gene>
<sequence length="67" mass="7444">MEKQEVTELIAVDLSAAFDTVDHGIFTDVHNKQYGCTSTALGWIDTYLRPRPSKRKLSIVISTSTGM</sequence>
<evidence type="ECO:0000313" key="2">
    <source>
        <dbReference type="Proteomes" id="UP000828390"/>
    </source>
</evidence>
<reference evidence="1" key="1">
    <citation type="journal article" date="2019" name="bioRxiv">
        <title>The Genome of the Zebra Mussel, Dreissena polymorpha: A Resource for Invasive Species Research.</title>
        <authorList>
            <person name="McCartney M.A."/>
            <person name="Auch B."/>
            <person name="Kono T."/>
            <person name="Mallez S."/>
            <person name="Zhang Y."/>
            <person name="Obille A."/>
            <person name="Becker A."/>
            <person name="Abrahante J.E."/>
            <person name="Garbe J."/>
            <person name="Badalamenti J.P."/>
            <person name="Herman A."/>
            <person name="Mangelson H."/>
            <person name="Liachko I."/>
            <person name="Sullivan S."/>
            <person name="Sone E.D."/>
            <person name="Koren S."/>
            <person name="Silverstein K.A.T."/>
            <person name="Beckman K.B."/>
            <person name="Gohl D.M."/>
        </authorList>
    </citation>
    <scope>NUCLEOTIDE SEQUENCE</scope>
    <source>
        <strain evidence="1">Duluth1</strain>
        <tissue evidence="1">Whole animal</tissue>
    </source>
</reference>
<accession>A0A9D3Y3R7</accession>
<dbReference type="Proteomes" id="UP000828390">
    <property type="component" value="Unassembled WGS sequence"/>
</dbReference>
<dbReference type="EMBL" id="JAIWYP010000017">
    <property type="protein sequence ID" value="KAH3693313.1"/>
    <property type="molecule type" value="Genomic_DNA"/>
</dbReference>
<evidence type="ECO:0000313" key="1">
    <source>
        <dbReference type="EMBL" id="KAH3693313.1"/>
    </source>
</evidence>